<proteinExistence type="predicted"/>
<dbReference type="EMBL" id="UINC01056195">
    <property type="protein sequence ID" value="SVB75940.1"/>
    <property type="molecule type" value="Genomic_DNA"/>
</dbReference>
<dbReference type="SUPFAM" id="SSF109998">
    <property type="entry name" value="Triger factor/SurA peptide-binding domain-like"/>
    <property type="match status" value="1"/>
</dbReference>
<evidence type="ECO:0000259" key="1">
    <source>
        <dbReference type="PROSITE" id="PS50198"/>
    </source>
</evidence>
<gene>
    <name evidence="2" type="ORF">METZ01_LOCUS228794</name>
</gene>
<feature type="domain" description="PpiC" evidence="1">
    <location>
        <begin position="145"/>
        <end position="205"/>
    </location>
</feature>
<dbReference type="PROSITE" id="PS50198">
    <property type="entry name" value="PPIC_PPIASE_2"/>
    <property type="match status" value="1"/>
</dbReference>
<feature type="non-terminal residue" evidence="2">
    <location>
        <position position="205"/>
    </location>
</feature>
<protein>
    <recommendedName>
        <fullName evidence="1">PpiC domain-containing protein</fullName>
    </recommendedName>
</protein>
<evidence type="ECO:0000313" key="2">
    <source>
        <dbReference type="EMBL" id="SVB75940.1"/>
    </source>
</evidence>
<organism evidence="2">
    <name type="scientific">marine metagenome</name>
    <dbReference type="NCBI Taxonomy" id="408172"/>
    <lineage>
        <taxon>unclassified sequences</taxon>
        <taxon>metagenomes</taxon>
        <taxon>ecological metagenomes</taxon>
    </lineage>
</organism>
<name>A0A382GLD4_9ZZZZ</name>
<reference evidence="2" key="1">
    <citation type="submission" date="2018-05" db="EMBL/GenBank/DDBJ databases">
        <authorList>
            <person name="Lanie J.A."/>
            <person name="Ng W.-L."/>
            <person name="Kazmierczak K.M."/>
            <person name="Andrzejewski T.M."/>
            <person name="Davidsen T.M."/>
            <person name="Wayne K.J."/>
            <person name="Tettelin H."/>
            <person name="Glass J.I."/>
            <person name="Rusch D."/>
            <person name="Podicherti R."/>
            <person name="Tsui H.-C.T."/>
            <person name="Winkler M.E."/>
        </authorList>
    </citation>
    <scope>NUCLEOTIDE SEQUENCE</scope>
</reference>
<dbReference type="AlphaFoldDB" id="A0A382GLD4"/>
<dbReference type="InterPro" id="IPR027304">
    <property type="entry name" value="Trigger_fact/SurA_dom_sf"/>
</dbReference>
<accession>A0A382GLD4</accession>
<dbReference type="GO" id="GO:0003755">
    <property type="term" value="F:peptidyl-prolyl cis-trans isomerase activity"/>
    <property type="evidence" value="ECO:0007669"/>
    <property type="project" value="InterPro"/>
</dbReference>
<feature type="non-terminal residue" evidence="2">
    <location>
        <position position="1"/>
    </location>
</feature>
<sequence length="205" mass="24485">VIIISKVDNEIITNIDIEIEKQYLLLLNNNLNELSENEFFELSKNSLIREIIKKKEIYKTFNKQSEMTKNKVIKSFYNRLGFDKKNEFIKFLDKKNINFENLKQKLIIEAMWNQLIYIKFNNKIRIDKNSIKNEIINYYNSKEKKYEYNLSEIAIDIEKNVDLKEKEISKYIEQFGFEIAANKYSKSNTSKYGGEIGWVKSSRLS</sequence>
<dbReference type="InterPro" id="IPR000297">
    <property type="entry name" value="PPIase_PpiC"/>
</dbReference>